<sequence length="242" mass="26549">MLDNSSDVNAWDSDNTAATGNIRLQLAPAVCVKVSGAPTASDLYDALKTEYGKPGIAATYAEFKVLLDITIPSNSHPGPAMNKVQAHFACLKDEKFEISGKVQAMILMAKPPPTMEKDSRPCRNAEANKLSAVKYKQPDPKFRNQQQCPQNEGSSQKKEPEGKGKTRRGKHAGKGGHQSQPQQQQHHDHSHFAQRDDFHFSNIIHTSGPVLTVDPRLTARKTASLQLRPPAWPITKQAIDLA</sequence>
<evidence type="ECO:0000256" key="1">
    <source>
        <dbReference type="SAM" id="MobiDB-lite"/>
    </source>
</evidence>
<dbReference type="Proteomes" id="UP000053820">
    <property type="component" value="Unassembled WGS sequence"/>
</dbReference>
<dbReference type="AlphaFoldDB" id="A0A0C9W5K7"/>
<dbReference type="HOGENOM" id="CLU_036321_0_0_1"/>
<organism evidence="2 3">
    <name type="scientific">Hydnomerulius pinastri MD-312</name>
    <dbReference type="NCBI Taxonomy" id="994086"/>
    <lineage>
        <taxon>Eukaryota</taxon>
        <taxon>Fungi</taxon>
        <taxon>Dikarya</taxon>
        <taxon>Basidiomycota</taxon>
        <taxon>Agaricomycotina</taxon>
        <taxon>Agaricomycetes</taxon>
        <taxon>Agaricomycetidae</taxon>
        <taxon>Boletales</taxon>
        <taxon>Boletales incertae sedis</taxon>
        <taxon>Leucogyrophana</taxon>
    </lineage>
</organism>
<proteinExistence type="predicted"/>
<protein>
    <submittedName>
        <fullName evidence="2">Uncharacterized protein</fullName>
    </submittedName>
</protein>
<gene>
    <name evidence="2" type="ORF">HYDPIDRAFT_34695</name>
</gene>
<evidence type="ECO:0000313" key="2">
    <source>
        <dbReference type="EMBL" id="KIJ57891.1"/>
    </source>
</evidence>
<reference evidence="2 3" key="1">
    <citation type="submission" date="2014-04" db="EMBL/GenBank/DDBJ databases">
        <title>Evolutionary Origins and Diversification of the Mycorrhizal Mutualists.</title>
        <authorList>
            <consortium name="DOE Joint Genome Institute"/>
            <consortium name="Mycorrhizal Genomics Consortium"/>
            <person name="Kohler A."/>
            <person name="Kuo A."/>
            <person name="Nagy L.G."/>
            <person name="Floudas D."/>
            <person name="Copeland A."/>
            <person name="Barry K.W."/>
            <person name="Cichocki N."/>
            <person name="Veneault-Fourrey C."/>
            <person name="LaButti K."/>
            <person name="Lindquist E.A."/>
            <person name="Lipzen A."/>
            <person name="Lundell T."/>
            <person name="Morin E."/>
            <person name="Murat C."/>
            <person name="Riley R."/>
            <person name="Ohm R."/>
            <person name="Sun H."/>
            <person name="Tunlid A."/>
            <person name="Henrissat B."/>
            <person name="Grigoriev I.V."/>
            <person name="Hibbett D.S."/>
            <person name="Martin F."/>
        </authorList>
    </citation>
    <scope>NUCLEOTIDE SEQUENCE [LARGE SCALE GENOMIC DNA]</scope>
    <source>
        <strain evidence="2 3">MD-312</strain>
    </source>
</reference>
<feature type="compositionally biased region" description="Polar residues" evidence="1">
    <location>
        <begin position="143"/>
        <end position="154"/>
    </location>
</feature>
<feature type="region of interest" description="Disordered" evidence="1">
    <location>
        <begin position="132"/>
        <end position="191"/>
    </location>
</feature>
<dbReference type="EMBL" id="KN840061">
    <property type="protein sequence ID" value="KIJ57891.1"/>
    <property type="molecule type" value="Genomic_DNA"/>
</dbReference>
<keyword evidence="3" id="KW-1185">Reference proteome</keyword>
<evidence type="ECO:0000313" key="3">
    <source>
        <dbReference type="Proteomes" id="UP000053820"/>
    </source>
</evidence>
<feature type="compositionally biased region" description="Basic and acidic residues" evidence="1">
    <location>
        <begin position="155"/>
        <end position="164"/>
    </location>
</feature>
<feature type="compositionally biased region" description="Basic residues" evidence="1">
    <location>
        <begin position="165"/>
        <end position="174"/>
    </location>
</feature>
<name>A0A0C9W5K7_9AGAM</name>
<dbReference type="OrthoDB" id="3032860at2759"/>
<accession>A0A0C9W5K7</accession>